<accession>A0A2P5AUT8</accession>
<comment type="caution">
    <text evidence="2">The sequence shown here is derived from an EMBL/GenBank/DDBJ whole genome shotgun (WGS) entry which is preliminary data.</text>
</comment>
<dbReference type="InterPro" id="IPR025836">
    <property type="entry name" value="Zn_knuckle_CX2CX4HX4C"/>
</dbReference>
<dbReference type="Proteomes" id="UP000237000">
    <property type="component" value="Unassembled WGS sequence"/>
</dbReference>
<dbReference type="PANTHER" id="PTHR31286:SF178">
    <property type="entry name" value="DUF4283 DOMAIN-CONTAINING PROTEIN"/>
    <property type="match status" value="1"/>
</dbReference>
<proteinExistence type="predicted"/>
<evidence type="ECO:0000259" key="1">
    <source>
        <dbReference type="Pfam" id="PF14392"/>
    </source>
</evidence>
<organism evidence="2 3">
    <name type="scientific">Trema orientale</name>
    <name type="common">Charcoal tree</name>
    <name type="synonym">Celtis orientalis</name>
    <dbReference type="NCBI Taxonomy" id="63057"/>
    <lineage>
        <taxon>Eukaryota</taxon>
        <taxon>Viridiplantae</taxon>
        <taxon>Streptophyta</taxon>
        <taxon>Embryophyta</taxon>
        <taxon>Tracheophyta</taxon>
        <taxon>Spermatophyta</taxon>
        <taxon>Magnoliopsida</taxon>
        <taxon>eudicotyledons</taxon>
        <taxon>Gunneridae</taxon>
        <taxon>Pentapetalae</taxon>
        <taxon>rosids</taxon>
        <taxon>fabids</taxon>
        <taxon>Rosales</taxon>
        <taxon>Cannabaceae</taxon>
        <taxon>Trema</taxon>
    </lineage>
</organism>
<keyword evidence="3" id="KW-1185">Reference proteome</keyword>
<dbReference type="Pfam" id="PF14392">
    <property type="entry name" value="zf-CCHC_4"/>
    <property type="match status" value="1"/>
</dbReference>
<dbReference type="STRING" id="63057.A0A2P5AUT8"/>
<sequence length="264" mass="30616">MEEDDFMDINLLQPHQGGGVTDVGYPERTQKVSELERNKFTILFPKVQDKARVLSKGPWTINRELFVVKDVLLRMSIREMNFSTVFFWVRFLGLPRDSISEANVQLIAAKIGRLVEIDKRSLGIFFSGNYVRARVEIIVHKPLAASFFQKQKRGSPRWIQFKYERLQDYCFKCATLGHDYRVCNVTEGVPISNGVSRVDLYGSWLRAECEVPSCFHKQQLIDKKKQRMQRCSTARPEPSLPELALVNIQGGITKKFNERIRVDW</sequence>
<protein>
    <submittedName>
        <fullName evidence="2">Zinc knuckle CX2CX4HX4C</fullName>
    </submittedName>
</protein>
<dbReference type="OrthoDB" id="1165906at2759"/>
<evidence type="ECO:0000313" key="3">
    <source>
        <dbReference type="Proteomes" id="UP000237000"/>
    </source>
</evidence>
<feature type="domain" description="Zinc knuckle CX2CX4HX4C" evidence="1">
    <location>
        <begin position="141"/>
        <end position="184"/>
    </location>
</feature>
<dbReference type="AlphaFoldDB" id="A0A2P5AUT8"/>
<reference evidence="3" key="1">
    <citation type="submission" date="2016-06" db="EMBL/GenBank/DDBJ databases">
        <title>Parallel loss of symbiosis genes in relatives of nitrogen-fixing non-legume Parasponia.</title>
        <authorList>
            <person name="Van Velzen R."/>
            <person name="Holmer R."/>
            <person name="Bu F."/>
            <person name="Rutten L."/>
            <person name="Van Zeijl A."/>
            <person name="Liu W."/>
            <person name="Santuari L."/>
            <person name="Cao Q."/>
            <person name="Sharma T."/>
            <person name="Shen D."/>
            <person name="Roswanjaya Y."/>
            <person name="Wardhani T."/>
            <person name="Kalhor M.S."/>
            <person name="Jansen J."/>
            <person name="Van den Hoogen J."/>
            <person name="Gungor B."/>
            <person name="Hartog M."/>
            <person name="Hontelez J."/>
            <person name="Verver J."/>
            <person name="Yang W.-C."/>
            <person name="Schijlen E."/>
            <person name="Repin R."/>
            <person name="Schilthuizen M."/>
            <person name="Schranz E."/>
            <person name="Heidstra R."/>
            <person name="Miyata K."/>
            <person name="Fedorova E."/>
            <person name="Kohlen W."/>
            <person name="Bisseling T."/>
            <person name="Smit S."/>
            <person name="Geurts R."/>
        </authorList>
    </citation>
    <scope>NUCLEOTIDE SEQUENCE [LARGE SCALE GENOMIC DNA]</scope>
    <source>
        <strain evidence="3">cv. RG33-2</strain>
    </source>
</reference>
<gene>
    <name evidence="2" type="ORF">TorRG33x02_340680</name>
</gene>
<dbReference type="InterPro" id="IPR040256">
    <property type="entry name" value="At4g02000-like"/>
</dbReference>
<name>A0A2P5AUT8_TREOI</name>
<dbReference type="EMBL" id="JXTC01000692">
    <property type="protein sequence ID" value="PON40304.1"/>
    <property type="molecule type" value="Genomic_DNA"/>
</dbReference>
<dbReference type="InParanoid" id="A0A2P5AUT8"/>
<evidence type="ECO:0000313" key="2">
    <source>
        <dbReference type="EMBL" id="PON40304.1"/>
    </source>
</evidence>
<dbReference type="PANTHER" id="PTHR31286">
    <property type="entry name" value="GLYCINE-RICH CELL WALL STRUCTURAL PROTEIN 1.8-LIKE"/>
    <property type="match status" value="1"/>
</dbReference>